<protein>
    <submittedName>
        <fullName evidence="1">Uncharacterized protein</fullName>
    </submittedName>
</protein>
<organism evidence="1 2">
    <name type="scientific">Mesorhizobium plurifarium</name>
    <dbReference type="NCBI Taxonomy" id="69974"/>
    <lineage>
        <taxon>Bacteria</taxon>
        <taxon>Pseudomonadati</taxon>
        <taxon>Pseudomonadota</taxon>
        <taxon>Alphaproteobacteria</taxon>
        <taxon>Hyphomicrobiales</taxon>
        <taxon>Phyllobacteriaceae</taxon>
        <taxon>Mesorhizobium</taxon>
    </lineage>
</organism>
<reference evidence="2" key="1">
    <citation type="submission" date="2014-08" db="EMBL/GenBank/DDBJ databases">
        <authorList>
            <person name="Moulin L."/>
        </authorList>
    </citation>
    <scope>NUCLEOTIDE SEQUENCE [LARGE SCALE GENOMIC DNA]</scope>
</reference>
<gene>
    <name evidence="1" type="ORF">MPL3356_150324</name>
</gene>
<accession>A0A090DKE8</accession>
<sequence>MLLAIALPVPRLAHADFWLLL</sequence>
<evidence type="ECO:0000313" key="2">
    <source>
        <dbReference type="Proteomes" id="UP000045285"/>
    </source>
</evidence>
<keyword evidence="2" id="KW-1185">Reference proteome</keyword>
<dbReference type="AlphaFoldDB" id="A0A090DKE8"/>
<name>A0A090DKE8_MESPL</name>
<dbReference type="Proteomes" id="UP000045285">
    <property type="component" value="Unassembled WGS sequence"/>
</dbReference>
<dbReference type="EMBL" id="CCMZ01000007">
    <property type="protein sequence ID" value="CDX14358.1"/>
    <property type="molecule type" value="Genomic_DNA"/>
</dbReference>
<proteinExistence type="predicted"/>
<evidence type="ECO:0000313" key="1">
    <source>
        <dbReference type="EMBL" id="CDX14358.1"/>
    </source>
</evidence>